<keyword evidence="2" id="KW-1185">Reference proteome</keyword>
<accession>A0A2H4P8E9</accession>
<dbReference type="Proteomes" id="UP000241096">
    <property type="component" value="Segment"/>
</dbReference>
<sequence>MTTEKKIEKIRWYMQCVKPHTDLTIRTYFLGLAQGVNNAWFLDGSIDLATYEVLNKEIDAI</sequence>
<protein>
    <submittedName>
        <fullName evidence="1">Uncharacterized protein</fullName>
    </submittedName>
</protein>
<reference evidence="1 2" key="1">
    <citation type="submission" date="2017-09" db="EMBL/GenBank/DDBJ databases">
        <authorList>
            <person name="Ehlers B."/>
            <person name="Leendertz F.H."/>
        </authorList>
    </citation>
    <scope>NUCLEOTIDE SEQUENCE [LARGE SCALE GENOMIC DNA]</scope>
</reference>
<organism evidence="1 2">
    <name type="scientific">Pseudomonas phage ventosus</name>
    <dbReference type="NCBI Taxonomy" id="2048980"/>
    <lineage>
        <taxon>Viruses</taxon>
        <taxon>Duplodnaviria</taxon>
        <taxon>Heunggongvirae</taxon>
        <taxon>Uroviricota</taxon>
        <taxon>Caudoviricetes</taxon>
        <taxon>Vandenendeviridae</taxon>
        <taxon>Gorskivirinae</taxon>
        <taxon>Ventosusvirus</taxon>
        <taxon>Ventosusvirus ventosus</taxon>
    </lineage>
</organism>
<proteinExistence type="predicted"/>
<dbReference type="EMBL" id="MG018930">
    <property type="protein sequence ID" value="ATW58320.1"/>
    <property type="molecule type" value="Genomic_DNA"/>
</dbReference>
<name>A0A2H4P8E9_9CAUD</name>
<evidence type="ECO:0000313" key="1">
    <source>
        <dbReference type="EMBL" id="ATW58320.1"/>
    </source>
</evidence>
<evidence type="ECO:0000313" key="2">
    <source>
        <dbReference type="Proteomes" id="UP000241096"/>
    </source>
</evidence>
<gene>
    <name evidence="1" type="ORF">CNR37_00113</name>
</gene>